<gene>
    <name evidence="2" type="ORF">SAMN06265220_1011055</name>
</gene>
<dbReference type="OrthoDB" id="5442696at2"/>
<evidence type="ECO:0000256" key="1">
    <source>
        <dbReference type="SAM" id="SignalP"/>
    </source>
</evidence>
<dbReference type="InterPro" id="IPR023614">
    <property type="entry name" value="Porin_dom_sf"/>
</dbReference>
<feature type="signal peptide" evidence="1">
    <location>
        <begin position="1"/>
        <end position="22"/>
    </location>
</feature>
<proteinExistence type="predicted"/>
<dbReference type="AlphaFoldDB" id="A0A521BJ50"/>
<dbReference type="Gene3D" id="2.40.160.10">
    <property type="entry name" value="Porin"/>
    <property type="match status" value="1"/>
</dbReference>
<keyword evidence="3" id="KW-1185">Reference proteome</keyword>
<reference evidence="2 3" key="1">
    <citation type="submission" date="2017-05" db="EMBL/GenBank/DDBJ databases">
        <authorList>
            <person name="Varghese N."/>
            <person name="Submissions S."/>
        </authorList>
    </citation>
    <scope>NUCLEOTIDE SEQUENCE [LARGE SCALE GENOMIC DNA]</scope>
    <source>
        <strain evidence="2 3">DSM 29982</strain>
    </source>
</reference>
<sequence length="427" mass="47128">MKLKYTLFIFCTLAVAFQSLRAQVSEVGKSDSNVRYVAGEGTYITLSKKDKFVFNINATLQPGFQLKSEDVEDVTTNSEQLSLNLVRLGLNFSAYDNRLTMAILSDFTGITGILEGWIGIASKNKKYRLVFGERQTNTNNRLAMADERYASIMAPTISGKSNDGSIYGGLMQNFVSTTREGGLFFETNFSINKMRLYPSVSITTGEGQGFFDPVSNSGFKYGGRIDFMPLGDFIKNNAFISQDIYHEPKPKFAVGVADSYNVKTSNSIGAGNGTVSGIYDENGEAAFANYNKFVLDLIFKYNGFAFVGEYVDGSIHGKDLFTDTSGAVRLTPENASAKYSLGSAINLQSSYVTHDGWAVEGRYSYVKPEFDVATSIIQTQHWYTIGFNKYMINNALKFGINATYIDQNGAGQNKTTWINNLAVQISF</sequence>
<name>A0A521BJ50_9FLAO</name>
<feature type="chain" id="PRO_5022135347" description="Phosphate-selective porin OprO and OprP" evidence="1">
    <location>
        <begin position="23"/>
        <end position="427"/>
    </location>
</feature>
<keyword evidence="1" id="KW-0732">Signal</keyword>
<organism evidence="2 3">
    <name type="scientific">Flavobacterium nitrogenifigens</name>
    <dbReference type="NCBI Taxonomy" id="1617283"/>
    <lineage>
        <taxon>Bacteria</taxon>
        <taxon>Pseudomonadati</taxon>
        <taxon>Bacteroidota</taxon>
        <taxon>Flavobacteriia</taxon>
        <taxon>Flavobacteriales</taxon>
        <taxon>Flavobacteriaceae</taxon>
        <taxon>Flavobacterium</taxon>
    </lineage>
</organism>
<evidence type="ECO:0000313" key="3">
    <source>
        <dbReference type="Proteomes" id="UP000319267"/>
    </source>
</evidence>
<protein>
    <recommendedName>
        <fullName evidence="4">Phosphate-selective porin OprO and OprP</fullName>
    </recommendedName>
</protein>
<accession>A0A521BJ50</accession>
<evidence type="ECO:0008006" key="4">
    <source>
        <dbReference type="Google" id="ProtNLM"/>
    </source>
</evidence>
<evidence type="ECO:0000313" key="2">
    <source>
        <dbReference type="EMBL" id="SMO47187.1"/>
    </source>
</evidence>
<dbReference type="RefSeq" id="WP_142479064.1">
    <property type="nucleotide sequence ID" value="NZ_CP043612.1"/>
</dbReference>
<dbReference type="Proteomes" id="UP000319267">
    <property type="component" value="Unassembled WGS sequence"/>
</dbReference>
<dbReference type="EMBL" id="FXTQ01000001">
    <property type="protein sequence ID" value="SMO47187.1"/>
    <property type="molecule type" value="Genomic_DNA"/>
</dbReference>